<protein>
    <submittedName>
        <fullName evidence="2">Uncharacterized protein</fullName>
    </submittedName>
</protein>
<name>A0A2R6NIA7_9APHY</name>
<dbReference type="EMBL" id="MLYV02001247">
    <property type="protein sequence ID" value="PSR71702.1"/>
    <property type="molecule type" value="Genomic_DNA"/>
</dbReference>
<gene>
    <name evidence="2" type="ORF">PHLCEN_2v12406</name>
</gene>
<dbReference type="AlphaFoldDB" id="A0A2R6NIA7"/>
<evidence type="ECO:0000256" key="1">
    <source>
        <dbReference type="SAM" id="MobiDB-lite"/>
    </source>
</evidence>
<comment type="caution">
    <text evidence="2">The sequence shown here is derived from an EMBL/GenBank/DDBJ whole genome shotgun (WGS) entry which is preliminary data.</text>
</comment>
<dbReference type="PANTHER" id="PTHR33266">
    <property type="entry name" value="CHROMOSOME 15, WHOLE GENOME SHOTGUN SEQUENCE"/>
    <property type="match status" value="1"/>
</dbReference>
<evidence type="ECO:0000313" key="3">
    <source>
        <dbReference type="Proteomes" id="UP000186601"/>
    </source>
</evidence>
<organism evidence="2 3">
    <name type="scientific">Hermanssonia centrifuga</name>
    <dbReference type="NCBI Taxonomy" id="98765"/>
    <lineage>
        <taxon>Eukaryota</taxon>
        <taxon>Fungi</taxon>
        <taxon>Dikarya</taxon>
        <taxon>Basidiomycota</taxon>
        <taxon>Agaricomycotina</taxon>
        <taxon>Agaricomycetes</taxon>
        <taxon>Polyporales</taxon>
        <taxon>Meruliaceae</taxon>
        <taxon>Hermanssonia</taxon>
    </lineage>
</organism>
<proteinExistence type="predicted"/>
<keyword evidence="3" id="KW-1185">Reference proteome</keyword>
<reference evidence="2 3" key="1">
    <citation type="submission" date="2018-02" db="EMBL/GenBank/DDBJ databases">
        <title>Genome sequence of the basidiomycete white-rot fungus Phlebia centrifuga.</title>
        <authorList>
            <person name="Granchi Z."/>
            <person name="Peng M."/>
            <person name="de Vries R.P."/>
            <person name="Hilden K."/>
            <person name="Makela M.R."/>
            <person name="Grigoriev I."/>
            <person name="Riley R."/>
        </authorList>
    </citation>
    <scope>NUCLEOTIDE SEQUENCE [LARGE SCALE GENOMIC DNA]</scope>
    <source>
        <strain evidence="2 3">FBCC195</strain>
    </source>
</reference>
<dbReference type="PANTHER" id="PTHR33266:SF1">
    <property type="entry name" value="F-BOX DOMAIN-CONTAINING PROTEIN"/>
    <property type="match status" value="1"/>
</dbReference>
<sequence>MDCSSIMSDLFDREGGYPLADEETRDFLSYDGLTENNLTFRYIKFFGNLFRQVSNVLHSLGSFQSYEDLAAAWLVYTDEADHRATLYAKAEEGIPSSHPTRDLYTDPELEDARKNAQESATQLLEDIGKKCGGLVDIGDICLLLVFDESQLLSHKVIQDQGHRRTYYQVFCSVLKIFAELDIFTILLSKKPGLAIYNPHSTAPESDHRFDVSGHPLQAPIIELPFDRTDMPYLAKENALSVDDVCSVEFMARFGRMLWWTRWKHGDSLVRQGLISFAVEKLNCNHPKVLTENGQLSALNVRLLLDFAPRRQIAVDKQIELVAGHMLIVHCIPDFLEGMRTSAPSEPILAEAAARIMGNMSHIPQYLLRQVGDGLVSSDDGGNLVARLLLTLAHDQAVQAYQAAKASRAPSTYSSVVRPLYTEAIPLVDFLKALITDNWLKLILDSYPTNVAQSDALRKPFREMFKDALINFTHFVRAGDGSLVRDEGAWLAFVRGMGVLWSYDKPTVDIFLPLLLRDEKIGRHVMSGLFIQVKNGGHSEPERAHVDAETLNFFSPNPSGQADNRPYVCITMNLDPRSTEKLGPNGQQRRTDESYDSSHPRYAFTIFGCSSSVYEVIMPNEKNIYAYLRVPQSLMGEYPYREDVDRNAAMLRMKPVWVAGTSSYEWSGADSDAGPSGLEAQSEQTVGFEGVEVEVWDGQEG</sequence>
<accession>A0A2R6NIA7</accession>
<dbReference type="OrthoDB" id="107110at2759"/>
<evidence type="ECO:0000313" key="2">
    <source>
        <dbReference type="EMBL" id="PSR71702.1"/>
    </source>
</evidence>
<dbReference type="STRING" id="98765.A0A2R6NIA7"/>
<dbReference type="Proteomes" id="UP000186601">
    <property type="component" value="Unassembled WGS sequence"/>
</dbReference>
<feature type="region of interest" description="Disordered" evidence="1">
    <location>
        <begin position="575"/>
        <end position="595"/>
    </location>
</feature>